<dbReference type="GO" id="GO:0009244">
    <property type="term" value="P:lipopolysaccharide core region biosynthetic process"/>
    <property type="evidence" value="ECO:0007669"/>
    <property type="project" value="TreeGrafter"/>
</dbReference>
<dbReference type="EMBL" id="LZEY01000060">
    <property type="protein sequence ID" value="OBU02764.1"/>
    <property type="molecule type" value="Genomic_DNA"/>
</dbReference>
<dbReference type="GO" id="GO:0005829">
    <property type="term" value="C:cytosol"/>
    <property type="evidence" value="ECO:0007669"/>
    <property type="project" value="TreeGrafter"/>
</dbReference>
<organism evidence="1 2">
    <name type="scientific">Morganella psychrotolerans</name>
    <dbReference type="NCBI Taxonomy" id="368603"/>
    <lineage>
        <taxon>Bacteria</taxon>
        <taxon>Pseudomonadati</taxon>
        <taxon>Pseudomonadota</taxon>
        <taxon>Gammaproteobacteria</taxon>
        <taxon>Enterobacterales</taxon>
        <taxon>Morganellaceae</taxon>
        <taxon>Morganella</taxon>
    </lineage>
</organism>
<accession>A0A1B8H116</accession>
<proteinExistence type="predicted"/>
<dbReference type="Proteomes" id="UP000092377">
    <property type="component" value="Unassembled WGS sequence"/>
</dbReference>
<protein>
    <recommendedName>
        <fullName evidence="3">Glycosyltransferase family 9 protein</fullName>
    </recommendedName>
</protein>
<dbReference type="SUPFAM" id="SSF53756">
    <property type="entry name" value="UDP-Glycosyltransferase/glycogen phosphorylase"/>
    <property type="match status" value="1"/>
</dbReference>
<sequence length="234" mass="27520">MESSVFMKKKKFATLRALNRKRNYIMKKMRYYSRLFVEKILWDKQKKTTIDFNSIKSILILRNDGKIGDVIVDSAIIKPLSQGGYNIDILVTPDNHSIIKNNDYIRNIFIANQTSLSDFFKKRTHNVNNEIIDKLNSNKYDLIIDPSMFNVPMHRLRLLKEISAKDVISFNKKKWLNRYSKSIDFDYRINHITKSCELLLSELNITDNSVNYNLSYSDEIGSDVEKYLIITTEK</sequence>
<name>A0A1B8H116_9GAMM</name>
<gene>
    <name evidence="1" type="ORF">AYY18_12260</name>
</gene>
<reference evidence="2" key="1">
    <citation type="submission" date="2016-06" db="EMBL/GenBank/DDBJ databases">
        <authorList>
            <person name="Butler K."/>
        </authorList>
    </citation>
    <scope>NUCLEOTIDE SEQUENCE [LARGE SCALE GENOMIC DNA]</scope>
    <source>
        <strain evidence="2">GCSL-Mp20</strain>
    </source>
</reference>
<dbReference type="AlphaFoldDB" id="A0A1B8H116"/>
<dbReference type="Gene3D" id="3.40.50.2000">
    <property type="entry name" value="Glycogen Phosphorylase B"/>
    <property type="match status" value="1"/>
</dbReference>
<keyword evidence="2" id="KW-1185">Reference proteome</keyword>
<evidence type="ECO:0008006" key="3">
    <source>
        <dbReference type="Google" id="ProtNLM"/>
    </source>
</evidence>
<dbReference type="PANTHER" id="PTHR30160">
    <property type="entry name" value="TETRAACYLDISACCHARIDE 4'-KINASE-RELATED"/>
    <property type="match status" value="1"/>
</dbReference>
<comment type="caution">
    <text evidence="1">The sequence shown here is derived from an EMBL/GenBank/DDBJ whole genome shotgun (WGS) entry which is preliminary data.</text>
</comment>
<evidence type="ECO:0000313" key="2">
    <source>
        <dbReference type="Proteomes" id="UP000092377"/>
    </source>
</evidence>
<dbReference type="GO" id="GO:0008713">
    <property type="term" value="F:ADP-heptose-lipopolysaccharide heptosyltransferase activity"/>
    <property type="evidence" value="ECO:0007669"/>
    <property type="project" value="TreeGrafter"/>
</dbReference>
<evidence type="ECO:0000313" key="1">
    <source>
        <dbReference type="EMBL" id="OBU02764.1"/>
    </source>
</evidence>
<dbReference type="InterPro" id="IPR051199">
    <property type="entry name" value="LPS_LOS_Heptosyltrfase"/>
</dbReference>
<dbReference type="PANTHER" id="PTHR30160:SF15">
    <property type="entry name" value="GLYCOSYLTRANSFERASE HI_0523-RELATED"/>
    <property type="match status" value="1"/>
</dbReference>